<dbReference type="Gene3D" id="3.40.605.10">
    <property type="entry name" value="Aldehyde Dehydrogenase, Chain A, domain 1"/>
    <property type="match status" value="1"/>
</dbReference>
<dbReference type="EC" id="1.2.1.41" evidence="7"/>
<dbReference type="EMBL" id="JBHTOA010000045">
    <property type="protein sequence ID" value="MFD1399881.1"/>
    <property type="molecule type" value="Genomic_DNA"/>
</dbReference>
<dbReference type="PANTHER" id="PTHR11063:SF8">
    <property type="entry name" value="DELTA-1-PYRROLINE-5-CARBOXYLATE SYNTHASE"/>
    <property type="match status" value="1"/>
</dbReference>
<evidence type="ECO:0000256" key="5">
    <source>
        <dbReference type="ARBA" id="ARBA00023002"/>
    </source>
</evidence>
<evidence type="ECO:0000256" key="3">
    <source>
        <dbReference type="ARBA" id="ARBA00022650"/>
    </source>
</evidence>
<evidence type="ECO:0000259" key="8">
    <source>
        <dbReference type="Pfam" id="PF00171"/>
    </source>
</evidence>
<accession>A0ABW4BIH3</accession>
<dbReference type="Proteomes" id="UP001597199">
    <property type="component" value="Unassembled WGS sequence"/>
</dbReference>
<name>A0ABW4BIH3_9LACO</name>
<comment type="subcellular location">
    <subcellularLocation>
        <location evidence="7">Cytoplasm</location>
    </subcellularLocation>
</comment>
<dbReference type="Gene3D" id="3.40.309.10">
    <property type="entry name" value="Aldehyde Dehydrogenase, Chain A, domain 2"/>
    <property type="match status" value="1"/>
</dbReference>
<evidence type="ECO:0000313" key="10">
    <source>
        <dbReference type="Proteomes" id="UP001597199"/>
    </source>
</evidence>
<dbReference type="SUPFAM" id="SSF53720">
    <property type="entry name" value="ALDH-like"/>
    <property type="match status" value="1"/>
</dbReference>
<comment type="pathway">
    <text evidence="1 7">Amino-acid biosynthesis; L-proline biosynthesis; L-glutamate 5-semialdehyde from L-glutamate: step 2/2.</text>
</comment>
<dbReference type="InterPro" id="IPR015590">
    <property type="entry name" value="Aldehyde_DH_dom"/>
</dbReference>
<dbReference type="PANTHER" id="PTHR11063">
    <property type="entry name" value="GLUTAMATE SEMIALDEHYDE DEHYDROGENASE"/>
    <property type="match status" value="1"/>
</dbReference>
<evidence type="ECO:0000313" key="9">
    <source>
        <dbReference type="EMBL" id="MFD1399881.1"/>
    </source>
</evidence>
<dbReference type="InterPro" id="IPR016162">
    <property type="entry name" value="Ald_DH_N"/>
</dbReference>
<gene>
    <name evidence="7" type="primary">proA</name>
    <name evidence="9" type="ORF">ACFQ41_11225</name>
</gene>
<evidence type="ECO:0000256" key="1">
    <source>
        <dbReference type="ARBA" id="ARBA00004985"/>
    </source>
</evidence>
<dbReference type="RefSeq" id="WP_204119540.1">
    <property type="nucleotide sequence ID" value="NZ_BOLV01000017.1"/>
</dbReference>
<dbReference type="NCBIfam" id="TIGR00407">
    <property type="entry name" value="proA"/>
    <property type="match status" value="1"/>
</dbReference>
<keyword evidence="10" id="KW-1185">Reference proteome</keyword>
<sequence>MIDLTQMGQQAQAAAQVLAQLDTATKNQALLAMAAELTAHTEQILDANARDLAAASDQPAKFTDRLRLTPARISDMANGLKSVAALPDPTARIDGGFTNAAGLSIIQKRVPLGVVGMIYEARPNVTVDAAGLTLKSGNAVMLRGGKEALQSNLALTQVLQTALTKVGLPAQAVQLVADPSRALANEMMHLTAYLDVLIPRGGAGLIQAVVNTATVPVIETGAGNCHIYVDQTADLEMAKAIVVNAKVQRPSVCNAAEKLLIHQAVAADYLPALAAALQAHGVALRGDEAARAIVPNMAAVTAADWDTEYNDLIMAVKVIADEDEAIAHINRHNTKHSESIITNDYASSERFLNQVDAACVYVNASTRFTDGEQFGFGAEIGISTQKLHARGPMGLAALTTTKYQIRGNGQVRE</sequence>
<proteinExistence type="inferred from homology"/>
<reference evidence="10" key="1">
    <citation type="journal article" date="2019" name="Int. J. Syst. Evol. Microbiol.">
        <title>The Global Catalogue of Microorganisms (GCM) 10K type strain sequencing project: providing services to taxonomists for standard genome sequencing and annotation.</title>
        <authorList>
            <consortium name="The Broad Institute Genomics Platform"/>
            <consortium name="The Broad Institute Genome Sequencing Center for Infectious Disease"/>
            <person name="Wu L."/>
            <person name="Ma J."/>
        </authorList>
    </citation>
    <scope>NUCLEOTIDE SEQUENCE [LARGE SCALE GENOMIC DNA]</scope>
    <source>
        <strain evidence="10">CCM 9110</strain>
    </source>
</reference>
<dbReference type="InterPro" id="IPR012134">
    <property type="entry name" value="Glu-5-SA_DH"/>
</dbReference>
<protein>
    <recommendedName>
        <fullName evidence="7">Gamma-glutamyl phosphate reductase</fullName>
        <shortName evidence="7">GPR</shortName>
        <ecNumber evidence="7">1.2.1.41</ecNumber>
    </recommendedName>
    <alternativeName>
        <fullName evidence="7">Glutamate-5-semialdehyde dehydrogenase</fullName>
    </alternativeName>
    <alternativeName>
        <fullName evidence="7">Glutamyl-gamma-semialdehyde dehydrogenase</fullName>
        <shortName evidence="7">GSA dehydrogenase</shortName>
    </alternativeName>
</protein>
<feature type="domain" description="Aldehyde dehydrogenase" evidence="8">
    <location>
        <begin position="6"/>
        <end position="280"/>
    </location>
</feature>
<keyword evidence="2 7" id="KW-0028">Amino-acid biosynthesis</keyword>
<evidence type="ECO:0000256" key="6">
    <source>
        <dbReference type="ARBA" id="ARBA00049024"/>
    </source>
</evidence>
<comment type="caution">
    <text evidence="9">The sequence shown here is derived from an EMBL/GenBank/DDBJ whole genome shotgun (WGS) entry which is preliminary data.</text>
</comment>
<dbReference type="InterPro" id="IPR000965">
    <property type="entry name" value="GPR_dom"/>
</dbReference>
<dbReference type="HAMAP" id="MF_00412">
    <property type="entry name" value="ProA"/>
    <property type="match status" value="1"/>
</dbReference>
<dbReference type="InterPro" id="IPR016161">
    <property type="entry name" value="Ald_DH/histidinol_DH"/>
</dbReference>
<keyword evidence="3 7" id="KW-0641">Proline biosynthesis</keyword>
<dbReference type="Pfam" id="PF00171">
    <property type="entry name" value="Aldedh"/>
    <property type="match status" value="2"/>
</dbReference>
<dbReference type="PIRSF" id="PIRSF000151">
    <property type="entry name" value="GPR"/>
    <property type="match status" value="1"/>
</dbReference>
<keyword evidence="4 7" id="KW-0521">NADP</keyword>
<dbReference type="GO" id="GO:0004350">
    <property type="term" value="F:glutamate-5-semialdehyde dehydrogenase activity"/>
    <property type="evidence" value="ECO:0007669"/>
    <property type="project" value="UniProtKB-EC"/>
</dbReference>
<comment type="function">
    <text evidence="7">Catalyzes the NADPH-dependent reduction of L-glutamate 5-phosphate into L-glutamate 5-semialdehyde and phosphate. The product spontaneously undergoes cyclization to form 1-pyrroline-5-carboxylate.</text>
</comment>
<dbReference type="InterPro" id="IPR016163">
    <property type="entry name" value="Ald_DH_C"/>
</dbReference>
<comment type="catalytic activity">
    <reaction evidence="6 7">
        <text>L-glutamate 5-semialdehyde + phosphate + NADP(+) = L-glutamyl 5-phosphate + NADPH + H(+)</text>
        <dbReference type="Rhea" id="RHEA:19541"/>
        <dbReference type="ChEBI" id="CHEBI:15378"/>
        <dbReference type="ChEBI" id="CHEBI:43474"/>
        <dbReference type="ChEBI" id="CHEBI:57783"/>
        <dbReference type="ChEBI" id="CHEBI:58066"/>
        <dbReference type="ChEBI" id="CHEBI:58274"/>
        <dbReference type="ChEBI" id="CHEBI:58349"/>
        <dbReference type="EC" id="1.2.1.41"/>
    </reaction>
</comment>
<dbReference type="CDD" id="cd07079">
    <property type="entry name" value="ALDH_F18-19_ProA-GPR"/>
    <property type="match status" value="1"/>
</dbReference>
<evidence type="ECO:0000256" key="7">
    <source>
        <dbReference type="HAMAP-Rule" id="MF_00412"/>
    </source>
</evidence>
<dbReference type="NCBIfam" id="NF001221">
    <property type="entry name" value="PRK00197.1"/>
    <property type="match status" value="1"/>
</dbReference>
<evidence type="ECO:0000256" key="4">
    <source>
        <dbReference type="ARBA" id="ARBA00022857"/>
    </source>
</evidence>
<keyword evidence="7" id="KW-0963">Cytoplasm</keyword>
<evidence type="ECO:0000256" key="2">
    <source>
        <dbReference type="ARBA" id="ARBA00022605"/>
    </source>
</evidence>
<organism evidence="9 10">
    <name type="scientific">Lacticaseibacillus suilingensis</name>
    <dbReference type="NCBI Taxonomy" id="2799577"/>
    <lineage>
        <taxon>Bacteria</taxon>
        <taxon>Bacillati</taxon>
        <taxon>Bacillota</taxon>
        <taxon>Bacilli</taxon>
        <taxon>Lactobacillales</taxon>
        <taxon>Lactobacillaceae</taxon>
        <taxon>Lacticaseibacillus</taxon>
    </lineage>
</organism>
<comment type="similarity">
    <text evidence="7">Belongs to the gamma-glutamyl phosphate reductase family.</text>
</comment>
<feature type="domain" description="Aldehyde dehydrogenase" evidence="8">
    <location>
        <begin position="313"/>
        <end position="375"/>
    </location>
</feature>
<keyword evidence="5 7" id="KW-0560">Oxidoreductase</keyword>